<gene>
    <name evidence="1" type="ORF">H9977_11965</name>
</gene>
<proteinExistence type="predicted"/>
<organism evidence="1 2">
    <name type="scientific">Candidatus Parabacteroides intestinipullorum</name>
    <dbReference type="NCBI Taxonomy" id="2838723"/>
    <lineage>
        <taxon>Bacteria</taxon>
        <taxon>Pseudomonadati</taxon>
        <taxon>Bacteroidota</taxon>
        <taxon>Bacteroidia</taxon>
        <taxon>Bacteroidales</taxon>
        <taxon>Tannerellaceae</taxon>
        <taxon>Parabacteroides</taxon>
    </lineage>
</organism>
<dbReference type="Proteomes" id="UP000886740">
    <property type="component" value="Unassembled WGS sequence"/>
</dbReference>
<comment type="caution">
    <text evidence="1">The sequence shown here is derived from an EMBL/GenBank/DDBJ whole genome shotgun (WGS) entry which is preliminary data.</text>
</comment>
<sequence length="193" mass="21850">MRRPVIFTLWRVLIGLVLVVGFPFAVSGQKYVETLEYLRMSIDASGLAYDKLEETEAYVVSVAKSLSGKEHSTTVSDLDLMNLRKACDKMEGLVRESLDLLGQTLRVTEDAEREVDAESCSESWEQVSLAKAKFEKSVDLLRRGCHEFELAQDQDNFESILNYVKQAVQHLMLGKTCHEEGQEALRSSAKWLQ</sequence>
<evidence type="ECO:0000313" key="2">
    <source>
        <dbReference type="Proteomes" id="UP000886740"/>
    </source>
</evidence>
<name>A0A9D1XA49_9BACT</name>
<dbReference type="EMBL" id="DXEL01000082">
    <property type="protein sequence ID" value="HIX75729.1"/>
    <property type="molecule type" value="Genomic_DNA"/>
</dbReference>
<reference evidence="1" key="1">
    <citation type="journal article" date="2021" name="PeerJ">
        <title>Extensive microbial diversity within the chicken gut microbiome revealed by metagenomics and culture.</title>
        <authorList>
            <person name="Gilroy R."/>
            <person name="Ravi A."/>
            <person name="Getino M."/>
            <person name="Pursley I."/>
            <person name="Horton D.L."/>
            <person name="Alikhan N.F."/>
            <person name="Baker D."/>
            <person name="Gharbi K."/>
            <person name="Hall N."/>
            <person name="Watson M."/>
            <person name="Adriaenssens E.M."/>
            <person name="Foster-Nyarko E."/>
            <person name="Jarju S."/>
            <person name="Secka A."/>
            <person name="Antonio M."/>
            <person name="Oren A."/>
            <person name="Chaudhuri R.R."/>
            <person name="La Ragione R."/>
            <person name="Hildebrand F."/>
            <person name="Pallen M.J."/>
        </authorList>
    </citation>
    <scope>NUCLEOTIDE SEQUENCE</scope>
    <source>
        <strain evidence="1">ChiGjej6B6-14162</strain>
    </source>
</reference>
<protein>
    <submittedName>
        <fullName evidence="1">Uncharacterized protein</fullName>
    </submittedName>
</protein>
<reference evidence="1" key="2">
    <citation type="submission" date="2021-04" db="EMBL/GenBank/DDBJ databases">
        <authorList>
            <person name="Gilroy R."/>
        </authorList>
    </citation>
    <scope>NUCLEOTIDE SEQUENCE</scope>
    <source>
        <strain evidence="1">ChiGjej6B6-14162</strain>
    </source>
</reference>
<accession>A0A9D1XA49</accession>
<evidence type="ECO:0000313" key="1">
    <source>
        <dbReference type="EMBL" id="HIX75729.1"/>
    </source>
</evidence>
<dbReference type="AlphaFoldDB" id="A0A9D1XA49"/>